<evidence type="ECO:0000256" key="6">
    <source>
        <dbReference type="SAM" id="Phobius"/>
    </source>
</evidence>
<dbReference type="InterPro" id="IPR000731">
    <property type="entry name" value="SSD"/>
</dbReference>
<dbReference type="Pfam" id="PF03176">
    <property type="entry name" value="MMPL"/>
    <property type="match status" value="2"/>
</dbReference>
<evidence type="ECO:0000256" key="3">
    <source>
        <dbReference type="ARBA" id="ARBA00022692"/>
    </source>
</evidence>
<keyword evidence="4 6" id="KW-1133">Transmembrane helix</keyword>
<feature type="transmembrane region" description="Helical" evidence="6">
    <location>
        <begin position="234"/>
        <end position="254"/>
    </location>
</feature>
<keyword evidence="9" id="KW-1185">Reference proteome</keyword>
<feature type="transmembrane region" description="Helical" evidence="6">
    <location>
        <begin position="338"/>
        <end position="361"/>
    </location>
</feature>
<feature type="transmembrane region" description="Helical" evidence="6">
    <location>
        <begin position="694"/>
        <end position="712"/>
    </location>
</feature>
<dbReference type="HOGENOM" id="CLU_008861_1_1_9"/>
<evidence type="ECO:0000313" key="9">
    <source>
        <dbReference type="Proteomes" id="UP000010880"/>
    </source>
</evidence>
<keyword evidence="5 6" id="KW-0472">Membrane</keyword>
<dbReference type="NCBIfam" id="TIGR00921">
    <property type="entry name" value="2A067"/>
    <property type="match status" value="1"/>
</dbReference>
<keyword evidence="3 6" id="KW-0812">Transmembrane</keyword>
<dbReference type="PROSITE" id="PS50156">
    <property type="entry name" value="SSD"/>
    <property type="match status" value="2"/>
</dbReference>
<dbReference type="InterPro" id="IPR004869">
    <property type="entry name" value="MMPL_dom"/>
</dbReference>
<dbReference type="InterPro" id="IPR050545">
    <property type="entry name" value="Mycobact_MmpL"/>
</dbReference>
<feature type="transmembrane region" description="Helical" evidence="6">
    <location>
        <begin position="12"/>
        <end position="30"/>
    </location>
</feature>
<dbReference type="AlphaFoldDB" id="L0K883"/>
<feature type="transmembrane region" description="Helical" evidence="6">
    <location>
        <begin position="303"/>
        <end position="326"/>
    </location>
</feature>
<feature type="transmembrane region" description="Helical" evidence="6">
    <location>
        <begin position="718"/>
        <end position="741"/>
    </location>
</feature>
<gene>
    <name evidence="8" type="ordered locus">Halha_0600</name>
</gene>
<feature type="domain" description="SSD" evidence="7">
    <location>
        <begin position="617"/>
        <end position="743"/>
    </location>
</feature>
<sequence length="763" mass="84556">MKFIENFVKQYPKTIIIVILLITAVFGYQATKISINTDIKDMFPDGDPAVETFDRVSNKYGGSEYVILMLKDKNILDQTSLKTIDSLTKQMSEIKGVNKIRSITNIEEIRGKGFTIEIGDFIRQIPKLQVEAKKLAQKIKTKERYLGTLISEDFKAATLIAQLNPEADQGYVVSKIQQLRKQFKLTKKSYLTGSPVLSKELADNMRADIKKLLPFVSLMVMLILFSSFHSLRGVVLPLIIVLFSVIWTVGLIAWLGKALSIVSTILPVLLVSVGSAYAIHFLARYYEDLDNGLIKNKAVSESIINVGAAIAMAGVTTMVGFSSLGLSDLTIIKEFGLFTAFGVFAALLISTTFLPAVLYLIDRPDNLRAAEEREFLDQAFTKISSFVKNSPEIIVGIVVIICILSIWVIPRIKPETNYITFFEQGSEIRQANELVNTKFGGSESLEIIIDTGKKNGIENPKFLQQVKEFQTELEKINLLSNSMSVVDLLEEENEALHGGKDEFEVLPKQGIAQYLMMLSSGDDILSDFVDFNHQEVRVRVMVESANSQQKEAMLSQVNKLIDSKFGEKKYDITLTGIPVLTNILTDMIISSQIKSLISSILCAFIITSLLLKSPIKGFACSFPIAVTVLFNFGLMGWSSVPLNVATSMIASIAVGVGVDYSIHFYTRYLEERKAGASLEEALDVAINTIGRANYFNATAVTAGFLVLLFSSTPPLRTFGLLTAITMLVSFAGAMVLLPALISFRHKYIRPLLEKEREEVVSSE</sequence>
<evidence type="ECO:0000256" key="2">
    <source>
        <dbReference type="ARBA" id="ARBA00022475"/>
    </source>
</evidence>
<dbReference type="eggNOG" id="COG1033">
    <property type="taxonomic scope" value="Bacteria"/>
</dbReference>
<evidence type="ECO:0000259" key="7">
    <source>
        <dbReference type="PROSITE" id="PS50156"/>
    </source>
</evidence>
<dbReference type="OrthoDB" id="9809027at2"/>
<organism evidence="8 9">
    <name type="scientific">Halobacteroides halobius (strain ATCC 35273 / DSM 5150 / MD-1)</name>
    <dbReference type="NCBI Taxonomy" id="748449"/>
    <lineage>
        <taxon>Bacteria</taxon>
        <taxon>Bacillati</taxon>
        <taxon>Bacillota</taxon>
        <taxon>Clostridia</taxon>
        <taxon>Halanaerobiales</taxon>
        <taxon>Halobacteroidaceae</taxon>
        <taxon>Halobacteroides</taxon>
    </lineage>
</organism>
<dbReference type="PRINTS" id="PR00702">
    <property type="entry name" value="ACRIFLAVINRP"/>
</dbReference>
<comment type="subcellular location">
    <subcellularLocation>
        <location evidence="1">Cell membrane</location>
        <topology evidence="1">Multi-pass membrane protein</topology>
    </subcellularLocation>
</comment>
<proteinExistence type="predicted"/>
<protein>
    <submittedName>
        <fullName evidence="8">Hydrophobe/amphiphile efflux-3 family protein</fullName>
    </submittedName>
</protein>
<feature type="transmembrane region" description="Helical" evidence="6">
    <location>
        <begin position="212"/>
        <end position="228"/>
    </location>
</feature>
<evidence type="ECO:0000256" key="4">
    <source>
        <dbReference type="ARBA" id="ARBA00022989"/>
    </source>
</evidence>
<evidence type="ECO:0000313" key="8">
    <source>
        <dbReference type="EMBL" id="AGB40574.1"/>
    </source>
</evidence>
<feature type="transmembrane region" description="Helical" evidence="6">
    <location>
        <begin position="393"/>
        <end position="409"/>
    </location>
</feature>
<dbReference type="Gene3D" id="1.20.1640.10">
    <property type="entry name" value="Multidrug efflux transporter AcrB transmembrane domain"/>
    <property type="match status" value="2"/>
</dbReference>
<feature type="transmembrane region" description="Helical" evidence="6">
    <location>
        <begin position="261"/>
        <end position="283"/>
    </location>
</feature>
<dbReference type="SUPFAM" id="SSF82866">
    <property type="entry name" value="Multidrug efflux transporter AcrB transmembrane domain"/>
    <property type="match status" value="2"/>
</dbReference>
<reference evidence="9" key="1">
    <citation type="submission" date="2012-02" db="EMBL/GenBank/DDBJ databases">
        <title>The complete genome of Halobacteroides halobius DSM 5150.</title>
        <authorList>
            <person name="Lucas S."/>
            <person name="Copeland A."/>
            <person name="Lapidus A."/>
            <person name="Glavina del Rio T."/>
            <person name="Dalin E."/>
            <person name="Tice H."/>
            <person name="Bruce D."/>
            <person name="Goodwin L."/>
            <person name="Pitluck S."/>
            <person name="Peters L."/>
            <person name="Mikhailova N."/>
            <person name="Gu W."/>
            <person name="Kyrpides N."/>
            <person name="Mavromatis K."/>
            <person name="Ivanova N."/>
            <person name="Brettin T."/>
            <person name="Detter J.C."/>
            <person name="Han C."/>
            <person name="Larimer F."/>
            <person name="Land M."/>
            <person name="Hauser L."/>
            <person name="Markowitz V."/>
            <person name="Cheng J.-F."/>
            <person name="Hugenholtz P."/>
            <person name="Woyke T."/>
            <person name="Wu D."/>
            <person name="Tindall B."/>
            <person name="Pomrenke H."/>
            <person name="Brambilla E."/>
            <person name="Klenk H.-P."/>
            <person name="Eisen J.A."/>
        </authorList>
    </citation>
    <scope>NUCLEOTIDE SEQUENCE [LARGE SCALE GENOMIC DNA]</scope>
    <source>
        <strain evidence="9">ATCC 35273 / DSM 5150 / MD-1</strain>
    </source>
</reference>
<name>L0K883_HALHC</name>
<dbReference type="PANTHER" id="PTHR33406">
    <property type="entry name" value="MEMBRANE PROTEIN MJ1562-RELATED"/>
    <property type="match status" value="1"/>
</dbReference>
<dbReference type="KEGG" id="hhl:Halha_0600"/>
<dbReference type="GO" id="GO:0022857">
    <property type="term" value="F:transmembrane transporter activity"/>
    <property type="evidence" value="ECO:0007669"/>
    <property type="project" value="InterPro"/>
</dbReference>
<dbReference type="STRING" id="748449.Halha_0600"/>
<dbReference type="EMBL" id="CP003359">
    <property type="protein sequence ID" value="AGB40574.1"/>
    <property type="molecule type" value="Genomic_DNA"/>
</dbReference>
<feature type="transmembrane region" description="Helical" evidence="6">
    <location>
        <begin position="644"/>
        <end position="665"/>
    </location>
</feature>
<dbReference type="PANTHER" id="PTHR33406:SF13">
    <property type="entry name" value="MEMBRANE PROTEIN YDFJ"/>
    <property type="match status" value="1"/>
</dbReference>
<evidence type="ECO:0000256" key="5">
    <source>
        <dbReference type="ARBA" id="ARBA00023136"/>
    </source>
</evidence>
<dbReference type="Proteomes" id="UP000010880">
    <property type="component" value="Chromosome"/>
</dbReference>
<dbReference type="RefSeq" id="WP_015326300.1">
    <property type="nucleotide sequence ID" value="NC_019978.1"/>
</dbReference>
<feature type="domain" description="SSD" evidence="7">
    <location>
        <begin position="238"/>
        <end position="360"/>
    </location>
</feature>
<dbReference type="InterPro" id="IPR001036">
    <property type="entry name" value="Acrflvin-R"/>
</dbReference>
<keyword evidence="2" id="KW-1003">Cell membrane</keyword>
<dbReference type="GO" id="GO:0005886">
    <property type="term" value="C:plasma membrane"/>
    <property type="evidence" value="ECO:0007669"/>
    <property type="project" value="UniProtKB-SubCell"/>
</dbReference>
<accession>L0K883</accession>
<evidence type="ECO:0000256" key="1">
    <source>
        <dbReference type="ARBA" id="ARBA00004651"/>
    </source>
</evidence>
<feature type="transmembrane region" description="Helical" evidence="6">
    <location>
        <begin position="618"/>
        <end position="638"/>
    </location>
</feature>